<evidence type="ECO:0000313" key="3">
    <source>
        <dbReference type="EMBL" id="CAB5019432.1"/>
    </source>
</evidence>
<accession>A0A6J7QYN3</accession>
<dbReference type="EMBL" id="CAFBIZ010000003">
    <property type="protein sequence ID" value="CAB4845962.1"/>
    <property type="molecule type" value="Genomic_DNA"/>
</dbReference>
<name>A0A6J7QYN3_9ZZZZ</name>
<evidence type="ECO:0000313" key="2">
    <source>
        <dbReference type="EMBL" id="CAB4939998.1"/>
    </source>
</evidence>
<dbReference type="EMBL" id="CAFBND010000032">
    <property type="protein sequence ID" value="CAB4939998.1"/>
    <property type="molecule type" value="Genomic_DNA"/>
</dbReference>
<proteinExistence type="predicted"/>
<dbReference type="AlphaFoldDB" id="A0A6J7QYN3"/>
<reference evidence="3" key="1">
    <citation type="submission" date="2020-05" db="EMBL/GenBank/DDBJ databases">
        <authorList>
            <person name="Chiriac C."/>
            <person name="Salcher M."/>
            <person name="Ghai R."/>
            <person name="Kavagutti S V."/>
        </authorList>
    </citation>
    <scope>NUCLEOTIDE SEQUENCE</scope>
</reference>
<sequence>MREGCPIPAALLGRTDLSAVRALPLLDRTRYPPTVVRTLTAPLTPPRRGRQRVRAMSLAPRVGEHLKMLTR</sequence>
<protein>
    <submittedName>
        <fullName evidence="3">Unannotated protein</fullName>
    </submittedName>
</protein>
<organism evidence="3">
    <name type="scientific">freshwater metagenome</name>
    <dbReference type="NCBI Taxonomy" id="449393"/>
    <lineage>
        <taxon>unclassified sequences</taxon>
        <taxon>metagenomes</taxon>
        <taxon>ecological metagenomes</taxon>
    </lineage>
</organism>
<evidence type="ECO:0000313" key="1">
    <source>
        <dbReference type="EMBL" id="CAB4845962.1"/>
    </source>
</evidence>
<dbReference type="EMBL" id="CAFBPU010000002">
    <property type="protein sequence ID" value="CAB5019432.1"/>
    <property type="molecule type" value="Genomic_DNA"/>
</dbReference>
<gene>
    <name evidence="1" type="ORF">UFOPK3268_00038</name>
    <name evidence="2" type="ORF">UFOPK3752_01000</name>
    <name evidence="3" type="ORF">UFOPK4150_00156</name>
</gene>